<evidence type="ECO:0000256" key="7">
    <source>
        <dbReference type="PIRSR" id="PIRSR602481-1"/>
    </source>
</evidence>
<dbReference type="GO" id="GO:1900376">
    <property type="term" value="P:regulation of secondary metabolite biosynthetic process"/>
    <property type="evidence" value="ECO:0007669"/>
    <property type="project" value="TreeGrafter"/>
</dbReference>
<name>A0A2M8QE30_9CHLR</name>
<feature type="binding site" evidence="7">
    <location>
        <position position="136"/>
    </location>
    <ligand>
        <name>Zn(2+)</name>
        <dbReference type="ChEBI" id="CHEBI:29105"/>
    </ligand>
</feature>
<dbReference type="GO" id="GO:0008270">
    <property type="term" value="F:zinc ion binding"/>
    <property type="evidence" value="ECO:0007669"/>
    <property type="project" value="TreeGrafter"/>
</dbReference>
<accession>A0A2M8QE30</accession>
<keyword evidence="5" id="KW-0238">DNA-binding</keyword>
<proteinExistence type="inferred from homology"/>
<evidence type="ECO:0000256" key="6">
    <source>
        <dbReference type="ARBA" id="ARBA00023163"/>
    </source>
</evidence>
<feature type="binding site" evidence="7">
    <location>
        <position position="139"/>
    </location>
    <ligand>
        <name>Zn(2+)</name>
        <dbReference type="ChEBI" id="CHEBI:29105"/>
    </ligand>
</feature>
<comment type="cofactor">
    <cofactor evidence="7">
        <name>Zn(2+)</name>
        <dbReference type="ChEBI" id="CHEBI:29105"/>
    </cofactor>
    <text evidence="7">Binds 1 zinc ion per subunit.</text>
</comment>
<dbReference type="InterPro" id="IPR002481">
    <property type="entry name" value="FUR"/>
</dbReference>
<gene>
    <name evidence="8" type="ORF">CUN48_05315</name>
</gene>
<evidence type="ECO:0000256" key="4">
    <source>
        <dbReference type="ARBA" id="ARBA00023015"/>
    </source>
</evidence>
<keyword evidence="7" id="KW-0479">Metal-binding</keyword>
<keyword evidence="2" id="KW-0678">Repressor</keyword>
<evidence type="ECO:0000256" key="5">
    <source>
        <dbReference type="ARBA" id="ARBA00023125"/>
    </source>
</evidence>
<dbReference type="InterPro" id="IPR043135">
    <property type="entry name" value="Fur_C"/>
</dbReference>
<comment type="similarity">
    <text evidence="1">Belongs to the Fur family.</text>
</comment>
<dbReference type="CDD" id="cd07153">
    <property type="entry name" value="Fur_like"/>
    <property type="match status" value="1"/>
</dbReference>
<dbReference type="AlphaFoldDB" id="A0A2M8QE30"/>
<reference evidence="8 9" key="1">
    <citation type="submission" date="2017-11" db="EMBL/GenBank/DDBJ databases">
        <title>Evolution of Phototrophy in the Chloroflexi Phylum Driven by Horizontal Gene Transfer.</title>
        <authorList>
            <person name="Ward L.M."/>
            <person name="Hemp J."/>
            <person name="Shih P.M."/>
            <person name="Mcglynn S.E."/>
            <person name="Fischer W."/>
        </authorList>
    </citation>
    <scope>NUCLEOTIDE SEQUENCE [LARGE SCALE GENOMIC DNA]</scope>
    <source>
        <strain evidence="8">JP3_7</strain>
    </source>
</reference>
<evidence type="ECO:0000313" key="9">
    <source>
        <dbReference type="Proteomes" id="UP000230790"/>
    </source>
</evidence>
<comment type="caution">
    <text evidence="8">The sequence shown here is derived from an EMBL/GenBank/DDBJ whole genome shotgun (WGS) entry which is preliminary data.</text>
</comment>
<dbReference type="GO" id="GO:0003700">
    <property type="term" value="F:DNA-binding transcription factor activity"/>
    <property type="evidence" value="ECO:0007669"/>
    <property type="project" value="InterPro"/>
</dbReference>
<dbReference type="EMBL" id="PGTN01000025">
    <property type="protein sequence ID" value="PJF48059.1"/>
    <property type="molecule type" value="Genomic_DNA"/>
</dbReference>
<dbReference type="SUPFAM" id="SSF46785">
    <property type="entry name" value="Winged helix' DNA-binding domain"/>
    <property type="match status" value="1"/>
</dbReference>
<evidence type="ECO:0000256" key="2">
    <source>
        <dbReference type="ARBA" id="ARBA00022491"/>
    </source>
</evidence>
<organism evidence="8 9">
    <name type="scientific">Candidatus Thermofonsia Clade 3 bacterium</name>
    <dbReference type="NCBI Taxonomy" id="2364212"/>
    <lineage>
        <taxon>Bacteria</taxon>
        <taxon>Bacillati</taxon>
        <taxon>Chloroflexota</taxon>
        <taxon>Candidatus Thermofontia</taxon>
        <taxon>Candidatus Thermofonsia Clade 3</taxon>
    </lineage>
</organism>
<evidence type="ECO:0000256" key="1">
    <source>
        <dbReference type="ARBA" id="ARBA00007957"/>
    </source>
</evidence>
<dbReference type="Gene3D" id="3.30.1490.190">
    <property type="match status" value="1"/>
</dbReference>
<keyword evidence="4" id="KW-0805">Transcription regulation</keyword>
<evidence type="ECO:0000313" key="8">
    <source>
        <dbReference type="EMBL" id="PJF48059.1"/>
    </source>
</evidence>
<dbReference type="Gene3D" id="1.10.10.10">
    <property type="entry name" value="Winged helix-like DNA-binding domain superfamily/Winged helix DNA-binding domain"/>
    <property type="match status" value="1"/>
</dbReference>
<feature type="binding site" evidence="7">
    <location>
        <position position="99"/>
    </location>
    <ligand>
        <name>Zn(2+)</name>
        <dbReference type="ChEBI" id="CHEBI:29105"/>
    </ligand>
</feature>
<dbReference type="InterPro" id="IPR036388">
    <property type="entry name" value="WH-like_DNA-bd_sf"/>
</dbReference>
<keyword evidence="6" id="KW-0804">Transcription</keyword>
<evidence type="ECO:0008006" key="10">
    <source>
        <dbReference type="Google" id="ProtNLM"/>
    </source>
</evidence>
<protein>
    <recommendedName>
        <fullName evidence="10">Transcriptional repressor</fullName>
    </recommendedName>
</protein>
<sequence length="143" mass="16366">MRKRTRDIQKALSQSGYRITQPRRAVIEAIMRARHSLSPEEILARARKIEPSVGLATVYRTLDMLHAEGYLERVRIGNKGYTLACKEKSLHFHLICERCRTVIELQPDRFSRALSAQLRAAGFESQKNAVEIIGRCARCQLSE</sequence>
<dbReference type="Proteomes" id="UP000230790">
    <property type="component" value="Unassembled WGS sequence"/>
</dbReference>
<keyword evidence="3 7" id="KW-0862">Zinc</keyword>
<dbReference type="InterPro" id="IPR036390">
    <property type="entry name" value="WH_DNA-bd_sf"/>
</dbReference>
<dbReference type="PANTHER" id="PTHR33202">
    <property type="entry name" value="ZINC UPTAKE REGULATION PROTEIN"/>
    <property type="match status" value="1"/>
</dbReference>
<feature type="binding site" evidence="7">
    <location>
        <position position="96"/>
    </location>
    <ligand>
        <name>Zn(2+)</name>
        <dbReference type="ChEBI" id="CHEBI:29105"/>
    </ligand>
</feature>
<dbReference type="Pfam" id="PF01475">
    <property type="entry name" value="FUR"/>
    <property type="match status" value="1"/>
</dbReference>
<dbReference type="PANTHER" id="PTHR33202:SF7">
    <property type="entry name" value="FERRIC UPTAKE REGULATION PROTEIN"/>
    <property type="match status" value="1"/>
</dbReference>
<dbReference type="GO" id="GO:0045892">
    <property type="term" value="P:negative regulation of DNA-templated transcription"/>
    <property type="evidence" value="ECO:0007669"/>
    <property type="project" value="TreeGrafter"/>
</dbReference>
<evidence type="ECO:0000256" key="3">
    <source>
        <dbReference type="ARBA" id="ARBA00022833"/>
    </source>
</evidence>
<dbReference type="GO" id="GO:0000976">
    <property type="term" value="F:transcription cis-regulatory region binding"/>
    <property type="evidence" value="ECO:0007669"/>
    <property type="project" value="TreeGrafter"/>
</dbReference>